<dbReference type="Gene3D" id="3.40.630.10">
    <property type="entry name" value="Zn peptidases"/>
    <property type="match status" value="1"/>
</dbReference>
<evidence type="ECO:0000256" key="3">
    <source>
        <dbReference type="ARBA" id="ARBA00022801"/>
    </source>
</evidence>
<dbReference type="AlphaFoldDB" id="A0AAW4PKB7"/>
<dbReference type="EMBL" id="RKLT01000026">
    <property type="protein sequence ID" value="MBX0297740.1"/>
    <property type="molecule type" value="Genomic_DNA"/>
</dbReference>
<dbReference type="RefSeq" id="WP_220582326.1">
    <property type="nucleotide sequence ID" value="NZ_RKLT01000026.1"/>
</dbReference>
<dbReference type="InterPro" id="IPR055438">
    <property type="entry name" value="AstE_AspA_cat"/>
</dbReference>
<dbReference type="InterPro" id="IPR043795">
    <property type="entry name" value="N-alpha-Ac-DABA-like"/>
</dbReference>
<dbReference type="PANTHER" id="PTHR37326">
    <property type="entry name" value="BLL3975 PROTEIN"/>
    <property type="match status" value="1"/>
</dbReference>
<evidence type="ECO:0000313" key="7">
    <source>
        <dbReference type="Proteomes" id="UP001430455"/>
    </source>
</evidence>
<accession>A0AAW4PKB7</accession>
<dbReference type="InterPro" id="IPR053138">
    <property type="entry name" value="N-alpha-Ac-DABA_deacetylase"/>
</dbReference>
<reference evidence="6 7" key="1">
    <citation type="submission" date="2021-06" db="EMBL/GenBank/DDBJ databases">
        <title>Halomicroarcula sp. a new haloarchaeum isolated from saline soil.</title>
        <authorList>
            <person name="Duran-Viseras A."/>
            <person name="Sanchez-Porro C."/>
            <person name="Ventosa A."/>
        </authorList>
    </citation>
    <scope>NUCLEOTIDE SEQUENCE [LARGE SCALE GENOMIC DNA]</scope>
    <source>
        <strain evidence="6 7">F27</strain>
    </source>
</reference>
<dbReference type="GO" id="GO:0016788">
    <property type="term" value="F:hydrolase activity, acting on ester bonds"/>
    <property type="evidence" value="ECO:0007669"/>
    <property type="project" value="InterPro"/>
</dbReference>
<keyword evidence="2" id="KW-0479">Metal-binding</keyword>
<gene>
    <name evidence="6" type="ORF">EGH23_22985</name>
</gene>
<keyword evidence="4" id="KW-0862">Zinc</keyword>
<organism evidence="6 7">
    <name type="scientific">Haloarcula nitratireducens</name>
    <dbReference type="NCBI Taxonomy" id="2487749"/>
    <lineage>
        <taxon>Archaea</taxon>
        <taxon>Methanobacteriati</taxon>
        <taxon>Methanobacteriota</taxon>
        <taxon>Stenosarchaea group</taxon>
        <taxon>Halobacteria</taxon>
        <taxon>Halobacteriales</taxon>
        <taxon>Haloarculaceae</taxon>
        <taxon>Haloarcula</taxon>
    </lineage>
</organism>
<feature type="domain" description="Succinylglutamate desuccinylase/Aspartoacylase catalytic" evidence="5">
    <location>
        <begin position="35"/>
        <end position="223"/>
    </location>
</feature>
<dbReference type="PANTHER" id="PTHR37326:SF1">
    <property type="entry name" value="BLL3975 PROTEIN"/>
    <property type="match status" value="1"/>
</dbReference>
<proteinExistence type="predicted"/>
<protein>
    <submittedName>
        <fullName evidence="6">Succinylglutamate desuccinylase/aspartoacylase family protein</fullName>
    </submittedName>
</protein>
<comment type="caution">
    <text evidence="6">The sequence shown here is derived from an EMBL/GenBank/DDBJ whole genome shotgun (WGS) entry which is preliminary data.</text>
</comment>
<evidence type="ECO:0000256" key="1">
    <source>
        <dbReference type="ARBA" id="ARBA00001947"/>
    </source>
</evidence>
<dbReference type="SUPFAM" id="SSF53187">
    <property type="entry name" value="Zn-dependent exopeptidases"/>
    <property type="match status" value="1"/>
</dbReference>
<evidence type="ECO:0000313" key="6">
    <source>
        <dbReference type="EMBL" id="MBX0297740.1"/>
    </source>
</evidence>
<evidence type="ECO:0000259" key="5">
    <source>
        <dbReference type="Pfam" id="PF24827"/>
    </source>
</evidence>
<sequence length="318" mass="33942">MEYQPVSHAATQRRLGRLPSGADITVTVHRYDGGAGPTVYVQAAQHGIELNGPAALRRLHDRLLATEVAGTVVIVPVVNSLAFDHRSYATPSAYDVMNPNMNRVWPGDSDGTLQERLADRLWDLVSDADAAIDLHTGTADMLEHVRFQADRPAARTLATAFGTKHLLSDEDDASDDDEFSGKFRTAAAREDIPAITAELRNSRQVTRSAIESGVEGVLNVLRAVDVLEPVVAEPPEQHLLRDDATAAVAAESGLFEARPDVAVGDRVGAGDELGTVYCPSSFDRLQTVTAEDGGVAYSLTREAVVVAGERLAGIGTPV</sequence>
<dbReference type="GO" id="GO:0016811">
    <property type="term" value="F:hydrolase activity, acting on carbon-nitrogen (but not peptide) bonds, in linear amides"/>
    <property type="evidence" value="ECO:0007669"/>
    <property type="project" value="InterPro"/>
</dbReference>
<evidence type="ECO:0000256" key="4">
    <source>
        <dbReference type="ARBA" id="ARBA00022833"/>
    </source>
</evidence>
<name>A0AAW4PKB7_9EURY</name>
<dbReference type="Proteomes" id="UP001430455">
    <property type="component" value="Unassembled WGS sequence"/>
</dbReference>
<keyword evidence="3" id="KW-0378">Hydrolase</keyword>
<dbReference type="GO" id="GO:0046872">
    <property type="term" value="F:metal ion binding"/>
    <property type="evidence" value="ECO:0007669"/>
    <property type="project" value="UniProtKB-KW"/>
</dbReference>
<dbReference type="PIRSF" id="PIRSF039012">
    <property type="entry name" value="ASP"/>
    <property type="match status" value="1"/>
</dbReference>
<evidence type="ECO:0000256" key="2">
    <source>
        <dbReference type="ARBA" id="ARBA00022723"/>
    </source>
</evidence>
<keyword evidence="7" id="KW-1185">Reference proteome</keyword>
<dbReference type="Pfam" id="PF24827">
    <property type="entry name" value="AstE_AspA_cat"/>
    <property type="match status" value="1"/>
</dbReference>
<comment type="cofactor">
    <cofactor evidence="1">
        <name>Zn(2+)</name>
        <dbReference type="ChEBI" id="CHEBI:29105"/>
    </cofactor>
</comment>